<evidence type="ECO:0000313" key="1">
    <source>
        <dbReference type="EMBL" id="JAH85273.1"/>
    </source>
</evidence>
<protein>
    <submittedName>
        <fullName evidence="1">Uncharacterized protein</fullName>
    </submittedName>
</protein>
<dbReference type="EMBL" id="GBXM01023304">
    <property type="protein sequence ID" value="JAH85273.1"/>
    <property type="molecule type" value="Transcribed_RNA"/>
</dbReference>
<name>A0A0E9W748_ANGAN</name>
<dbReference type="AlphaFoldDB" id="A0A0E9W748"/>
<accession>A0A0E9W748</accession>
<proteinExistence type="predicted"/>
<sequence>MALKCAYESVSVWKGCLPQSCHIYSGCKWNPELP</sequence>
<reference evidence="1" key="2">
    <citation type="journal article" date="2015" name="Fish Shellfish Immunol.">
        <title>Early steps in the European eel (Anguilla anguilla)-Vibrio vulnificus interaction in the gills: Role of the RtxA13 toxin.</title>
        <authorList>
            <person name="Callol A."/>
            <person name="Pajuelo D."/>
            <person name="Ebbesson L."/>
            <person name="Teles M."/>
            <person name="MacKenzie S."/>
            <person name="Amaro C."/>
        </authorList>
    </citation>
    <scope>NUCLEOTIDE SEQUENCE</scope>
</reference>
<reference evidence="1" key="1">
    <citation type="submission" date="2014-11" db="EMBL/GenBank/DDBJ databases">
        <authorList>
            <person name="Amaro Gonzalez C."/>
        </authorList>
    </citation>
    <scope>NUCLEOTIDE SEQUENCE</scope>
</reference>
<organism evidence="1">
    <name type="scientific">Anguilla anguilla</name>
    <name type="common">European freshwater eel</name>
    <name type="synonym">Muraena anguilla</name>
    <dbReference type="NCBI Taxonomy" id="7936"/>
    <lineage>
        <taxon>Eukaryota</taxon>
        <taxon>Metazoa</taxon>
        <taxon>Chordata</taxon>
        <taxon>Craniata</taxon>
        <taxon>Vertebrata</taxon>
        <taxon>Euteleostomi</taxon>
        <taxon>Actinopterygii</taxon>
        <taxon>Neopterygii</taxon>
        <taxon>Teleostei</taxon>
        <taxon>Anguilliformes</taxon>
        <taxon>Anguillidae</taxon>
        <taxon>Anguilla</taxon>
    </lineage>
</organism>